<dbReference type="InterPro" id="IPR027051">
    <property type="entry name" value="XdhC_Rossmann_dom"/>
</dbReference>
<dbReference type="Pfam" id="PF02625">
    <property type="entry name" value="XdhC_CoxI"/>
    <property type="match status" value="1"/>
</dbReference>
<protein>
    <submittedName>
        <fullName evidence="3">XdhC family protein</fullName>
    </submittedName>
</protein>
<dbReference type="RefSeq" id="WP_158899517.1">
    <property type="nucleotide sequence ID" value="NZ_CP035733.1"/>
</dbReference>
<dbReference type="OrthoDB" id="9815497at2"/>
<dbReference type="InterPro" id="IPR003777">
    <property type="entry name" value="XdhC_CoxI"/>
</dbReference>
<keyword evidence="4" id="KW-1185">Reference proteome</keyword>
<dbReference type="PANTHER" id="PTHR30388">
    <property type="entry name" value="ALDEHYDE OXIDOREDUCTASE MOLYBDENUM COFACTOR ASSEMBLY PROTEIN"/>
    <property type="match status" value="1"/>
</dbReference>
<dbReference type="Proteomes" id="UP000428803">
    <property type="component" value="Chromosome"/>
</dbReference>
<reference evidence="4" key="1">
    <citation type="submission" date="2019-01" db="EMBL/GenBank/DDBJ databases">
        <title>Sphingorhabdus lacus sp.nov., isolated from an oligotrophic freshwater lake.</title>
        <authorList>
            <person name="Park M."/>
        </authorList>
    </citation>
    <scope>NUCLEOTIDE SEQUENCE [LARGE SCALE GENOMIC DNA]</scope>
    <source>
        <strain evidence="4">IMCC1753</strain>
    </source>
</reference>
<evidence type="ECO:0000313" key="3">
    <source>
        <dbReference type="EMBL" id="QGY80362.1"/>
    </source>
</evidence>
<evidence type="ECO:0000259" key="2">
    <source>
        <dbReference type="Pfam" id="PF13478"/>
    </source>
</evidence>
<evidence type="ECO:0000313" key="4">
    <source>
        <dbReference type="Proteomes" id="UP000428803"/>
    </source>
</evidence>
<evidence type="ECO:0000259" key="1">
    <source>
        <dbReference type="Pfam" id="PF02625"/>
    </source>
</evidence>
<sequence>MMSSDHAALVYAANAPAALCTIIGIDGSFSRRCGAQLAIGRDGTLVGDMADNCLQNELAGQAKISARDGIIKLLRYGKGSPFIDFRLPCGSGLDILIDPAPQMQHLSKCVADLDARRATALSLAVPAADDRHFLRMRRYIPRLRLIVVGTGAECEALQRQAKATGVEVEWHVAGQHFSLNTVPTGISADPWTAVLLLFHDHEWEHRLLAWALHTSAFYIGCQGGAQARARRLESLRANGWDDTALVRINSPVGLVPRARAPEVLALSILSEVVGAYEALHPHP</sequence>
<feature type="domain" description="XdhC- CoxI" evidence="1">
    <location>
        <begin position="12"/>
        <end position="77"/>
    </location>
</feature>
<dbReference type="AlphaFoldDB" id="A0A6I6LD16"/>
<dbReference type="Pfam" id="PF13478">
    <property type="entry name" value="XdhC_C"/>
    <property type="match status" value="1"/>
</dbReference>
<organism evidence="3 4">
    <name type="scientific">Sphingorhabdus lacus</name>
    <dbReference type="NCBI Taxonomy" id="392610"/>
    <lineage>
        <taxon>Bacteria</taxon>
        <taxon>Pseudomonadati</taxon>
        <taxon>Pseudomonadota</taxon>
        <taxon>Alphaproteobacteria</taxon>
        <taxon>Sphingomonadales</taxon>
        <taxon>Sphingomonadaceae</taxon>
        <taxon>Sphingorhabdus</taxon>
    </lineage>
</organism>
<gene>
    <name evidence="3" type="ORF">EUU25_06845</name>
</gene>
<dbReference type="PANTHER" id="PTHR30388:SF4">
    <property type="entry name" value="MOLYBDENUM COFACTOR INSERTION CHAPERONE PAOD"/>
    <property type="match status" value="1"/>
</dbReference>
<name>A0A6I6LD16_9SPHN</name>
<dbReference type="KEGG" id="slaa:EUU25_06845"/>
<feature type="domain" description="XdhC Rossmann" evidence="2">
    <location>
        <begin position="145"/>
        <end position="272"/>
    </location>
</feature>
<dbReference type="Gene3D" id="3.40.50.720">
    <property type="entry name" value="NAD(P)-binding Rossmann-like Domain"/>
    <property type="match status" value="1"/>
</dbReference>
<proteinExistence type="predicted"/>
<dbReference type="EMBL" id="CP035733">
    <property type="protein sequence ID" value="QGY80362.1"/>
    <property type="molecule type" value="Genomic_DNA"/>
</dbReference>
<accession>A0A6I6LD16</accession>
<dbReference type="InterPro" id="IPR052698">
    <property type="entry name" value="MoCofactor_Util/Proc"/>
</dbReference>